<dbReference type="Proteomes" id="UP000494110">
    <property type="component" value="Unassembled WGS sequence"/>
</dbReference>
<name>A0A6P2WMR8_BURL3</name>
<reference evidence="1 2" key="1">
    <citation type="submission" date="2019-09" db="EMBL/GenBank/DDBJ databases">
        <authorList>
            <person name="Depoorter E."/>
        </authorList>
    </citation>
    <scope>NUCLEOTIDE SEQUENCE [LARGE SCALE GENOMIC DNA]</scope>
    <source>
        <strain evidence="1">R-39750</strain>
    </source>
</reference>
<evidence type="ECO:0000313" key="2">
    <source>
        <dbReference type="Proteomes" id="UP000494110"/>
    </source>
</evidence>
<dbReference type="EMBL" id="CABVQN010000008">
    <property type="protein sequence ID" value="VWC95724.1"/>
    <property type="molecule type" value="Genomic_DNA"/>
</dbReference>
<gene>
    <name evidence="1" type="ORF">BLA39750_02208</name>
</gene>
<proteinExistence type="predicted"/>
<accession>A0A6P2WMR8</accession>
<organism evidence="1 2">
    <name type="scientific">Burkholderia lata (strain ATCC 17760 / DSM 23089 / LMG 22485 / NCIMB 9086 / R18194 / 383)</name>
    <dbReference type="NCBI Taxonomy" id="482957"/>
    <lineage>
        <taxon>Bacteria</taxon>
        <taxon>Pseudomonadati</taxon>
        <taxon>Pseudomonadota</taxon>
        <taxon>Betaproteobacteria</taxon>
        <taxon>Burkholderiales</taxon>
        <taxon>Burkholderiaceae</taxon>
        <taxon>Burkholderia</taxon>
        <taxon>Burkholderia cepacia complex</taxon>
    </lineage>
</organism>
<sequence length="64" mass="6992">MNQTPHEPDAQEQVHKRTLLVLRLRNAAKEASQQQRPLLAALLAEAANVVSETIPQPASPTSPE</sequence>
<evidence type="ECO:0000313" key="1">
    <source>
        <dbReference type="EMBL" id="VWC95724.1"/>
    </source>
</evidence>
<dbReference type="AlphaFoldDB" id="A0A6P2WMR8"/>
<dbReference type="RefSeq" id="WP_175012186.1">
    <property type="nucleotide sequence ID" value="NZ_CABVQN010000008.1"/>
</dbReference>
<protein>
    <submittedName>
        <fullName evidence="1">Uncharacterized protein</fullName>
    </submittedName>
</protein>